<reference evidence="3" key="2">
    <citation type="submission" date="2025-08" db="UniProtKB">
        <authorList>
            <consortium name="Ensembl"/>
        </authorList>
    </citation>
    <scope>IDENTIFICATION</scope>
</reference>
<evidence type="ECO:0008006" key="5">
    <source>
        <dbReference type="Google" id="ProtNLM"/>
    </source>
</evidence>
<protein>
    <recommendedName>
        <fullName evidence="5">TTF-type domain-containing protein</fullName>
    </recommendedName>
</protein>
<dbReference type="Ensembl" id="ENSMMDT00005038886.1">
    <property type="protein sequence ID" value="ENSMMDP00005038085.1"/>
    <property type="gene ID" value="ENSMMDG00005017742.1"/>
</dbReference>
<sequence>MVHTWLEYSRNCESAYCFACRHLSLPNTPETPFTAQGGYSNWKKAMYKDGGFKWHEKSEGHVNAMFAWSEYKKKYSHRFFYTRCFGPSLQKKVEENRTYIKTIAGVLRLTAMQNIAQRGHIKTEGSQNKGNFLELIELIARHSPLIAKKKKKKNASGSAKYLSNTFLNEILECLSDMESEVFSVIADETKDLKKSEQLSLVLRCYYNGAVHESFLDFQRASELDAAGLSQKIIQCLERYGLDYKSNLVGQGYDGATVMSGRCSGVAAWIKAEARHAFYVHCNAHCPHVENSGERSVEAWGLLVQIDLTFIATLAVFRQILGDAKCAPDMLQAPSLDLTKAVDVIHALQETLEDCRAGSCFDDLWQQTVETAKKCDVAVEAVEKRTQRGTSRLSEYLVESTVGQRRCKEGDKDKFRIGLFYPILDRLHAELQRRFSKNNCDIMKGMHALNPKDISFLEEKTVLRLGCLFDCDVEDLKHELYQIKKVIQRKAQCGTELSSILDFTSFLEPYKEGFHQFFHLCRIAIALPVSSASCERSFSTLKLIKNHLRTTINDDRLSSIGLLSIERRRARSLNLDAFVERFTHRHQNRRIQLS</sequence>
<evidence type="ECO:0000259" key="1">
    <source>
        <dbReference type="Pfam" id="PF05699"/>
    </source>
</evidence>
<evidence type="ECO:0000259" key="2">
    <source>
        <dbReference type="Pfam" id="PF14291"/>
    </source>
</evidence>
<dbReference type="PANTHER" id="PTHR45749">
    <property type="match status" value="1"/>
</dbReference>
<dbReference type="InParanoid" id="A0A667Z4Q8"/>
<dbReference type="Proteomes" id="UP000472263">
    <property type="component" value="Chromosome 23"/>
</dbReference>
<organism evidence="3 4">
    <name type="scientific">Myripristis murdjan</name>
    <name type="common">pinecone soldierfish</name>
    <dbReference type="NCBI Taxonomy" id="586833"/>
    <lineage>
        <taxon>Eukaryota</taxon>
        <taxon>Metazoa</taxon>
        <taxon>Chordata</taxon>
        <taxon>Craniata</taxon>
        <taxon>Vertebrata</taxon>
        <taxon>Euteleostomi</taxon>
        <taxon>Actinopterygii</taxon>
        <taxon>Neopterygii</taxon>
        <taxon>Teleostei</taxon>
        <taxon>Neoteleostei</taxon>
        <taxon>Acanthomorphata</taxon>
        <taxon>Holocentriformes</taxon>
        <taxon>Holocentridae</taxon>
        <taxon>Myripristis</taxon>
    </lineage>
</organism>
<dbReference type="Pfam" id="PF05699">
    <property type="entry name" value="Dimer_Tnp_hAT"/>
    <property type="match status" value="1"/>
</dbReference>
<dbReference type="SUPFAM" id="SSF53098">
    <property type="entry name" value="Ribonuclease H-like"/>
    <property type="match status" value="1"/>
</dbReference>
<accession>A0A667Z4Q8</accession>
<dbReference type="GeneTree" id="ENSGT00940000154356"/>
<dbReference type="InterPro" id="IPR025398">
    <property type="entry name" value="DUF4371"/>
</dbReference>
<dbReference type="PANTHER" id="PTHR45749:SF37">
    <property type="entry name" value="OS05G0311600 PROTEIN"/>
    <property type="match status" value="1"/>
</dbReference>
<dbReference type="Pfam" id="PF14291">
    <property type="entry name" value="DUF4371"/>
    <property type="match status" value="1"/>
</dbReference>
<reference evidence="3" key="1">
    <citation type="submission" date="2019-06" db="EMBL/GenBank/DDBJ databases">
        <authorList>
            <consortium name="Wellcome Sanger Institute Data Sharing"/>
        </authorList>
    </citation>
    <scope>NUCLEOTIDE SEQUENCE [LARGE SCALE GENOMIC DNA]</scope>
</reference>
<dbReference type="InterPro" id="IPR008906">
    <property type="entry name" value="HATC_C_dom"/>
</dbReference>
<feature type="domain" description="DUF4371" evidence="2">
    <location>
        <begin position="95"/>
        <end position="263"/>
    </location>
</feature>
<dbReference type="AlphaFoldDB" id="A0A667Z4Q8"/>
<evidence type="ECO:0000313" key="4">
    <source>
        <dbReference type="Proteomes" id="UP000472263"/>
    </source>
</evidence>
<evidence type="ECO:0000313" key="3">
    <source>
        <dbReference type="Ensembl" id="ENSMMDP00005038085.1"/>
    </source>
</evidence>
<keyword evidence="4" id="KW-1185">Reference proteome</keyword>
<dbReference type="GO" id="GO:0046983">
    <property type="term" value="F:protein dimerization activity"/>
    <property type="evidence" value="ECO:0007669"/>
    <property type="project" value="InterPro"/>
</dbReference>
<proteinExistence type="predicted"/>
<reference evidence="3" key="3">
    <citation type="submission" date="2025-09" db="UniProtKB">
        <authorList>
            <consortium name="Ensembl"/>
        </authorList>
    </citation>
    <scope>IDENTIFICATION</scope>
</reference>
<name>A0A667Z4Q8_9TELE</name>
<dbReference type="InterPro" id="IPR012337">
    <property type="entry name" value="RNaseH-like_sf"/>
</dbReference>
<feature type="domain" description="HAT C-terminal dimerisation" evidence="1">
    <location>
        <begin position="487"/>
        <end position="565"/>
    </location>
</feature>